<evidence type="ECO:0000313" key="3">
    <source>
        <dbReference type="Proteomes" id="UP000645217"/>
    </source>
</evidence>
<dbReference type="EMBL" id="BMNT01000024">
    <property type="protein sequence ID" value="GGK97488.1"/>
    <property type="molecule type" value="Genomic_DNA"/>
</dbReference>
<proteinExistence type="predicted"/>
<dbReference type="AlphaFoldDB" id="A0A917R9W2"/>
<reference evidence="2" key="1">
    <citation type="journal article" date="2014" name="Int. J. Syst. Evol. Microbiol.">
        <title>Complete genome sequence of Corynebacterium casei LMG S-19264T (=DSM 44701T), isolated from a smear-ripened cheese.</title>
        <authorList>
            <consortium name="US DOE Joint Genome Institute (JGI-PGF)"/>
            <person name="Walter F."/>
            <person name="Albersmeier A."/>
            <person name="Kalinowski J."/>
            <person name="Ruckert C."/>
        </authorList>
    </citation>
    <scope>NUCLEOTIDE SEQUENCE</scope>
    <source>
        <strain evidence="2">JCM 13064</strain>
    </source>
</reference>
<organism evidence="2 3">
    <name type="scientific">Sphaerisporangium melleum</name>
    <dbReference type="NCBI Taxonomy" id="321316"/>
    <lineage>
        <taxon>Bacteria</taxon>
        <taxon>Bacillati</taxon>
        <taxon>Actinomycetota</taxon>
        <taxon>Actinomycetes</taxon>
        <taxon>Streptosporangiales</taxon>
        <taxon>Streptosporangiaceae</taxon>
        <taxon>Sphaerisporangium</taxon>
    </lineage>
</organism>
<comment type="caution">
    <text evidence="2">The sequence shown here is derived from an EMBL/GenBank/DDBJ whole genome shotgun (WGS) entry which is preliminary data.</text>
</comment>
<dbReference type="Proteomes" id="UP000645217">
    <property type="component" value="Unassembled WGS sequence"/>
</dbReference>
<gene>
    <name evidence="2" type="ORF">GCM10007964_44710</name>
</gene>
<keyword evidence="3" id="KW-1185">Reference proteome</keyword>
<sequence>MIGGGPWPRATRKASQAWAGFGKGRTERPWPGTVAGGRTPEPADRRVIGPPDRETPGDHDCFARCSGHHRAAANGSAGRTAPVVQAPLPRTDPQE</sequence>
<protein>
    <submittedName>
        <fullName evidence="2">Uncharacterized protein</fullName>
    </submittedName>
</protein>
<feature type="compositionally biased region" description="Basic and acidic residues" evidence="1">
    <location>
        <begin position="41"/>
        <end position="62"/>
    </location>
</feature>
<feature type="region of interest" description="Disordered" evidence="1">
    <location>
        <begin position="1"/>
        <end position="95"/>
    </location>
</feature>
<evidence type="ECO:0000313" key="2">
    <source>
        <dbReference type="EMBL" id="GGK97488.1"/>
    </source>
</evidence>
<name>A0A917R9W2_9ACTN</name>
<evidence type="ECO:0000256" key="1">
    <source>
        <dbReference type="SAM" id="MobiDB-lite"/>
    </source>
</evidence>
<accession>A0A917R9W2</accession>
<reference evidence="2" key="2">
    <citation type="submission" date="2020-09" db="EMBL/GenBank/DDBJ databases">
        <authorList>
            <person name="Sun Q."/>
            <person name="Ohkuma M."/>
        </authorList>
    </citation>
    <scope>NUCLEOTIDE SEQUENCE</scope>
    <source>
        <strain evidence="2">JCM 13064</strain>
    </source>
</reference>